<dbReference type="AlphaFoldDB" id="A0A8J7K352"/>
<comment type="caution">
    <text evidence="2">The sequence shown here is derived from an EMBL/GenBank/DDBJ whole genome shotgun (WGS) entry which is preliminary data.</text>
</comment>
<feature type="transmembrane region" description="Helical" evidence="1">
    <location>
        <begin position="24"/>
        <end position="42"/>
    </location>
</feature>
<feature type="transmembrane region" description="Helical" evidence="1">
    <location>
        <begin position="345"/>
        <end position="363"/>
    </location>
</feature>
<reference evidence="2 3" key="1">
    <citation type="submission" date="2020-10" db="EMBL/GenBank/DDBJ databases">
        <title>The genome sequence of Chitinilyticum litopenaei 4Y14.</title>
        <authorList>
            <person name="Liu Y."/>
        </authorList>
    </citation>
    <scope>NUCLEOTIDE SEQUENCE [LARGE SCALE GENOMIC DNA]</scope>
    <source>
        <strain evidence="2 3">4Y14</strain>
    </source>
</reference>
<feature type="transmembrane region" description="Helical" evidence="1">
    <location>
        <begin position="95"/>
        <end position="114"/>
    </location>
</feature>
<dbReference type="Pfam" id="PF05940">
    <property type="entry name" value="NnrS"/>
    <property type="match status" value="1"/>
</dbReference>
<feature type="transmembrane region" description="Helical" evidence="1">
    <location>
        <begin position="120"/>
        <end position="141"/>
    </location>
</feature>
<sequence length="406" mass="44529">MASHPEPAPAALSLRQLVQAPHRAGFFLGGGVLLLALLWWLLELAGRTFGISVSQLPPSFLHGQLMLGGFFPLFMLGFIYTAGPKWLGVAPPATRAWLAAIVPYALGSAGLLLATRFPVLWPIASIVQTLAWLWACLIWMGRIRASHAPDRKHAALILAAFALGAVALGLYAFVAITAQWQFIHYAETLLLWGMLLPVFLVVCHRMLPFFSANVLQPYQSWRPDWLLYMMVGGVWLHGLLNVLAVATYPVDVLLAAQLLYTSWRWQLRKSLHVPLLAMQHIAFLWAGLGMVLLVLETGPIASPLSGSGHAGLHALALGFMLSMLLAFVTRVTLGHSGRALVASRLTWTLFWLLQTLTLLRLLGEWLSALRIPLLLLAAGGIALVLALWSARHLPMYLQPRPDGKEG</sequence>
<keyword evidence="1" id="KW-0812">Transmembrane</keyword>
<keyword evidence="3" id="KW-1185">Reference proteome</keyword>
<dbReference type="EMBL" id="JADFUA010000015">
    <property type="protein sequence ID" value="MBE9610912.1"/>
    <property type="molecule type" value="Genomic_DNA"/>
</dbReference>
<accession>A0A8J7K352</accession>
<organism evidence="2 3">
    <name type="scientific">Chitinilyticum piscinae</name>
    <dbReference type="NCBI Taxonomy" id="2866724"/>
    <lineage>
        <taxon>Bacteria</taxon>
        <taxon>Pseudomonadati</taxon>
        <taxon>Pseudomonadota</taxon>
        <taxon>Betaproteobacteria</taxon>
        <taxon>Neisseriales</taxon>
        <taxon>Chitinibacteraceae</taxon>
        <taxon>Chitinilyticum</taxon>
    </lineage>
</organism>
<evidence type="ECO:0000313" key="3">
    <source>
        <dbReference type="Proteomes" id="UP000604481"/>
    </source>
</evidence>
<dbReference type="RefSeq" id="WP_194117438.1">
    <property type="nucleotide sequence ID" value="NZ_JADFUA010000015.1"/>
</dbReference>
<name>A0A8J7K352_9NEIS</name>
<feature type="transmembrane region" description="Helical" evidence="1">
    <location>
        <begin position="153"/>
        <end position="176"/>
    </location>
</feature>
<gene>
    <name evidence="2" type="ORF">INR99_16400</name>
</gene>
<proteinExistence type="predicted"/>
<keyword evidence="1" id="KW-1133">Transmembrane helix</keyword>
<keyword evidence="1" id="KW-0472">Membrane</keyword>
<feature type="transmembrane region" description="Helical" evidence="1">
    <location>
        <begin position="182"/>
        <end position="203"/>
    </location>
</feature>
<dbReference type="Proteomes" id="UP000604481">
    <property type="component" value="Unassembled WGS sequence"/>
</dbReference>
<feature type="transmembrane region" description="Helical" evidence="1">
    <location>
        <begin position="315"/>
        <end position="333"/>
    </location>
</feature>
<feature type="transmembrane region" description="Helical" evidence="1">
    <location>
        <begin position="275"/>
        <end position="295"/>
    </location>
</feature>
<feature type="transmembrane region" description="Helical" evidence="1">
    <location>
        <begin position="369"/>
        <end position="390"/>
    </location>
</feature>
<evidence type="ECO:0000256" key="1">
    <source>
        <dbReference type="SAM" id="Phobius"/>
    </source>
</evidence>
<protein>
    <submittedName>
        <fullName evidence="2">NnrS family protein</fullName>
    </submittedName>
</protein>
<evidence type="ECO:0000313" key="2">
    <source>
        <dbReference type="EMBL" id="MBE9610912.1"/>
    </source>
</evidence>
<feature type="transmembrane region" description="Helical" evidence="1">
    <location>
        <begin position="62"/>
        <end position="83"/>
    </location>
</feature>
<feature type="transmembrane region" description="Helical" evidence="1">
    <location>
        <begin position="224"/>
        <end position="240"/>
    </location>
</feature>
<dbReference type="InterPro" id="IPR010266">
    <property type="entry name" value="NnrS"/>
</dbReference>